<feature type="region of interest" description="Disordered" evidence="1">
    <location>
        <begin position="533"/>
        <end position="576"/>
    </location>
</feature>
<keyword evidence="3" id="KW-1185">Reference proteome</keyword>
<evidence type="ECO:0000256" key="1">
    <source>
        <dbReference type="SAM" id="MobiDB-lite"/>
    </source>
</evidence>
<feature type="compositionally biased region" description="Basic and acidic residues" evidence="1">
    <location>
        <begin position="114"/>
        <end position="130"/>
    </location>
</feature>
<evidence type="ECO:0000313" key="2">
    <source>
        <dbReference type="EMBL" id="KAI1857422.1"/>
    </source>
</evidence>
<dbReference type="Proteomes" id="UP000829685">
    <property type="component" value="Unassembled WGS sequence"/>
</dbReference>
<feature type="compositionally biased region" description="Acidic residues" evidence="1">
    <location>
        <begin position="131"/>
        <end position="145"/>
    </location>
</feature>
<organism evidence="2 3">
    <name type="scientific">Neoarthrinium moseri</name>
    <dbReference type="NCBI Taxonomy" id="1658444"/>
    <lineage>
        <taxon>Eukaryota</taxon>
        <taxon>Fungi</taxon>
        <taxon>Dikarya</taxon>
        <taxon>Ascomycota</taxon>
        <taxon>Pezizomycotina</taxon>
        <taxon>Sordariomycetes</taxon>
        <taxon>Xylariomycetidae</taxon>
        <taxon>Amphisphaeriales</taxon>
        <taxon>Apiosporaceae</taxon>
        <taxon>Neoarthrinium</taxon>
    </lineage>
</organism>
<dbReference type="EMBL" id="JAFIMR010000040">
    <property type="protein sequence ID" value="KAI1857422.1"/>
    <property type="molecule type" value="Genomic_DNA"/>
</dbReference>
<proteinExistence type="predicted"/>
<protein>
    <submittedName>
        <fullName evidence="2">Uncharacterized protein</fullName>
    </submittedName>
</protein>
<evidence type="ECO:0000313" key="3">
    <source>
        <dbReference type="Proteomes" id="UP000829685"/>
    </source>
</evidence>
<dbReference type="AlphaFoldDB" id="A0A9P9WCZ4"/>
<comment type="caution">
    <text evidence="2">The sequence shown here is derived from an EMBL/GenBank/DDBJ whole genome shotgun (WGS) entry which is preliminary data.</text>
</comment>
<feature type="region of interest" description="Disordered" evidence="1">
    <location>
        <begin position="114"/>
        <end position="145"/>
    </location>
</feature>
<feature type="compositionally biased region" description="Basic and acidic residues" evidence="1">
    <location>
        <begin position="538"/>
        <end position="553"/>
    </location>
</feature>
<name>A0A9P9WCZ4_9PEZI</name>
<gene>
    <name evidence="2" type="ORF">JX265_011157</name>
</gene>
<sequence length="576" mass="65654">MSCNINNIRDAFNALRAFRWKLVEVDRLQEWIYSQWQSMPEELGHIQCDILAAGAIKRFRMLQGLDISRFAWAHIDAVRRCVQHIVDQGLDLVAAWEDYRCDCLDDLVAERKKEESTSKDEAHAEMSHDDSEFEDSQSSSEEEEMYGCDSCEFETRRLRFLYEHKLRAHTVNDDAEDHLHGIMRLVNGHSSLPIKGNMARDYDFDDGEWPDHIDFISDIPDDFEKLQDHVAKAFSRENFLRGMARDLDERRSAGEDVDPRVNRNLSRCIMLAEMNNMKLTITLKRREHGELIRKENSSKIFASRLDDDAQLDLSRENERRASGRYGMHPLSVPRELDELVAKLGETQSCVETLQLGLNGLHGTDKASRRTGAKIQLNHARLQLKLLTKVYEGEATRDILDKMNEAWACPGSKAMFAEPLALPAVGGDRLDWRCLGHVDQARFIATMPKCLPSQHLKNYPGYLDLVGDSMKASPNFLVARLLRSLVIPKRPVLDWETMDDARKAEAVRTLDIGNVGGYPQWLRYLELVVAPVAGGGGKRSREASTPKEDGQDGRAEDEDGASRVRGKKRRRFEAGFV</sequence>
<accession>A0A9P9WCZ4</accession>
<reference evidence="2" key="1">
    <citation type="submission" date="2021-03" db="EMBL/GenBank/DDBJ databases">
        <title>Revisited historic fungal species revealed as producer of novel bioactive compounds through whole genome sequencing and comparative genomics.</title>
        <authorList>
            <person name="Vignolle G.A."/>
            <person name="Hochenegger N."/>
            <person name="Mach R.L."/>
            <person name="Mach-Aigner A.R."/>
            <person name="Javad Rahimi M."/>
            <person name="Salim K.A."/>
            <person name="Chan C.M."/>
            <person name="Lim L.B.L."/>
            <person name="Cai F."/>
            <person name="Druzhinina I.S."/>
            <person name="U'Ren J.M."/>
            <person name="Derntl C."/>
        </authorList>
    </citation>
    <scope>NUCLEOTIDE SEQUENCE</scope>
    <source>
        <strain evidence="2">TUCIM 5799</strain>
    </source>
</reference>